<proteinExistence type="predicted"/>
<evidence type="ECO:0000256" key="1">
    <source>
        <dbReference type="SAM" id="SignalP"/>
    </source>
</evidence>
<dbReference type="Proteomes" id="UP001428290">
    <property type="component" value="Unassembled WGS sequence"/>
</dbReference>
<comment type="caution">
    <text evidence="2">The sequence shown here is derived from an EMBL/GenBank/DDBJ whole genome shotgun (WGS) entry which is preliminary data.</text>
</comment>
<dbReference type="InterPro" id="IPR005077">
    <property type="entry name" value="Peptidase_C11"/>
</dbReference>
<keyword evidence="3" id="KW-1185">Reference proteome</keyword>
<sequence length="748" mass="82880">MQQIAPRRWRLIRFSLILLLLLAACADLSEPTPVAKRTPIAGQATPADPTRTPAGRDDQTWLIMLYSDADDEILEEDMLNDINEAELVGSTDRVRVVAQVDRYDGGFDGDGDWTSTKRFYIEQDDNLEQMNSKEVADLGEVNMADADTLIDFVTWAAKTYPSDKYVLIMSDHGAGWPGGWSDPDPSTTGRHDIPLAESFGDMLFLMEMSEALEHIIAETNIGEFELIGFDACLMSHVEVYSAIAPYARYAVASQELEPSLGWAYAAILGRLTDSPEIDGAELSRAIVDSYIEQDQQILDDDARAKYVSRTYDFDGDVSAEEVLEQERKAITLTAIDLGKLPAVIDALDRLVITLSEAERKDIAAARRYTQAFESVFDSDQPKPYIDLGHFAQLLKQKVNVPSVNKAADDLIAAIDRSLIAEKHGDERAGATGISIHFPNSKLYTSADAGYKSYNTVAVSFVNDSLWDEFLAFQYAKKPLPTTIEQPTATVERQPTPTPEPIDVTEVEAPGSEPITVAAIELSSTTASLDQPVVLTSSITGDNIAFVYIFIGYYDQESDSIQVLDMDYLDAEQTREIGGVFYPDWGEASTIDIEFEWDTQVFAMHNETTSSLALFSPEDYGASPEDATYTVEGLYTTAKGKKTRRALMLFSNGELVQVLGYTGKEDTGSLREINPKRGDKFVVLDTWLEESQQTGESEFVNYEGETFVFGDDNFTWELEPAPAGNYLVGFFAEDFDGNVYSAYETLIVE</sequence>
<evidence type="ECO:0000313" key="3">
    <source>
        <dbReference type="Proteomes" id="UP001428290"/>
    </source>
</evidence>
<dbReference type="PANTHER" id="PTHR37835">
    <property type="entry name" value="ALPHA-CLOSTRIPAIN"/>
    <property type="match status" value="1"/>
</dbReference>
<dbReference type="PROSITE" id="PS51257">
    <property type="entry name" value="PROKAR_LIPOPROTEIN"/>
    <property type="match status" value="1"/>
</dbReference>
<feature type="signal peptide" evidence="1">
    <location>
        <begin position="1"/>
        <end position="26"/>
    </location>
</feature>
<evidence type="ECO:0000313" key="2">
    <source>
        <dbReference type="EMBL" id="GAA5531096.1"/>
    </source>
</evidence>
<organism evidence="2 3">
    <name type="scientific">Herpetosiphon gulosus</name>
    <dbReference type="NCBI Taxonomy" id="1973496"/>
    <lineage>
        <taxon>Bacteria</taxon>
        <taxon>Bacillati</taxon>
        <taxon>Chloroflexota</taxon>
        <taxon>Chloroflexia</taxon>
        <taxon>Herpetosiphonales</taxon>
        <taxon>Herpetosiphonaceae</taxon>
        <taxon>Herpetosiphon</taxon>
    </lineage>
</organism>
<dbReference type="Gene3D" id="3.40.50.11970">
    <property type="match status" value="1"/>
</dbReference>
<feature type="chain" id="PRO_5045432821" description="Clostripain" evidence="1">
    <location>
        <begin position="27"/>
        <end position="748"/>
    </location>
</feature>
<name>A0ABP9X8C9_9CHLR</name>
<reference evidence="2 3" key="1">
    <citation type="submission" date="2024-02" db="EMBL/GenBank/DDBJ databases">
        <title>Herpetosiphon gulosus NBRC 112829.</title>
        <authorList>
            <person name="Ichikawa N."/>
            <person name="Katano-Makiyama Y."/>
            <person name="Hidaka K."/>
        </authorList>
    </citation>
    <scope>NUCLEOTIDE SEQUENCE [LARGE SCALE GENOMIC DNA]</scope>
    <source>
        <strain evidence="2 3">NBRC 112829</strain>
    </source>
</reference>
<accession>A0ABP9X8C9</accession>
<dbReference type="RefSeq" id="WP_345724680.1">
    <property type="nucleotide sequence ID" value="NZ_BAABRU010000032.1"/>
</dbReference>
<dbReference type="Pfam" id="PF03415">
    <property type="entry name" value="Peptidase_C11"/>
    <property type="match status" value="1"/>
</dbReference>
<dbReference type="EMBL" id="BAABRU010000032">
    <property type="protein sequence ID" value="GAA5531096.1"/>
    <property type="molecule type" value="Genomic_DNA"/>
</dbReference>
<keyword evidence="1" id="KW-0732">Signal</keyword>
<gene>
    <name evidence="2" type="ORF">Hgul01_04920</name>
</gene>
<dbReference type="PANTHER" id="PTHR37835:SF1">
    <property type="entry name" value="ALPHA-CLOSTRIPAIN"/>
    <property type="match status" value="1"/>
</dbReference>
<protein>
    <recommendedName>
        <fullName evidence="4">Clostripain</fullName>
    </recommendedName>
</protein>
<evidence type="ECO:0008006" key="4">
    <source>
        <dbReference type="Google" id="ProtNLM"/>
    </source>
</evidence>